<comment type="caution">
    <text evidence="1">The sequence shown here is derived from an EMBL/GenBank/DDBJ whole genome shotgun (WGS) entry which is preliminary data.</text>
</comment>
<dbReference type="PANTHER" id="PTHR47326">
    <property type="entry name" value="TRANSPOSABLE ELEMENT TC3 TRANSPOSASE-LIKE PROTEIN"/>
    <property type="match status" value="1"/>
</dbReference>
<name>A0ABQ9GXE0_9NEOP</name>
<gene>
    <name evidence="1" type="ORF">PR048_021098</name>
</gene>
<dbReference type="EMBL" id="JARBHB010000008">
    <property type="protein sequence ID" value="KAJ8876651.1"/>
    <property type="molecule type" value="Genomic_DNA"/>
</dbReference>
<evidence type="ECO:0000313" key="1">
    <source>
        <dbReference type="EMBL" id="KAJ8876651.1"/>
    </source>
</evidence>
<evidence type="ECO:0000313" key="2">
    <source>
        <dbReference type="Proteomes" id="UP001159363"/>
    </source>
</evidence>
<keyword evidence="2" id="KW-1185">Reference proteome</keyword>
<dbReference type="Proteomes" id="UP001159363">
    <property type="component" value="Chromosome 7"/>
</dbReference>
<organism evidence="1 2">
    <name type="scientific">Dryococelus australis</name>
    <dbReference type="NCBI Taxonomy" id="614101"/>
    <lineage>
        <taxon>Eukaryota</taxon>
        <taxon>Metazoa</taxon>
        <taxon>Ecdysozoa</taxon>
        <taxon>Arthropoda</taxon>
        <taxon>Hexapoda</taxon>
        <taxon>Insecta</taxon>
        <taxon>Pterygota</taxon>
        <taxon>Neoptera</taxon>
        <taxon>Polyneoptera</taxon>
        <taxon>Phasmatodea</taxon>
        <taxon>Verophasmatodea</taxon>
        <taxon>Anareolatae</taxon>
        <taxon>Phasmatidae</taxon>
        <taxon>Eurycanthinae</taxon>
        <taxon>Dryococelus</taxon>
    </lineage>
</organism>
<protein>
    <submittedName>
        <fullName evidence="1">Uncharacterized protein</fullName>
    </submittedName>
</protein>
<reference evidence="1 2" key="1">
    <citation type="submission" date="2023-02" db="EMBL/GenBank/DDBJ databases">
        <title>LHISI_Scaffold_Assembly.</title>
        <authorList>
            <person name="Stuart O.P."/>
            <person name="Cleave R."/>
            <person name="Magrath M.J.L."/>
            <person name="Mikheyev A.S."/>
        </authorList>
    </citation>
    <scope>NUCLEOTIDE SEQUENCE [LARGE SCALE GENOMIC DNA]</scope>
    <source>
        <strain evidence="1">Daus_M_001</strain>
        <tissue evidence="1">Leg muscle</tissue>
    </source>
</reference>
<sequence length="369" mass="42215">MNGWLGEHDYKKIRKQGKKWTDYMTEWVQAVAHMGSSTDLEEIITTLKKIVHHYQTYERETEREREKQKDSREQFGTSFAMRCLFVSELSDARHYWHMEYRTVVSRGLSNLWQAHTATTCDCAKSQPVEPARKQLDVPGYIKHPTDSDSTDQCQLRTCLPSSGRGVCTVNLTSTGLRQLKPDMPRLHHYASVSETWQLLPASVNTKYIHDLLPEYLGDVALDACVVIRFQQDGLHFVTAVCQHLDVHFQNQWIGRGGPITKPPQSPDIIPSDFWLWGHIRLMMYATPLDTKNELITQIRRALDTIKATPETFANVSCSMLQCCTDCMTNVVLSPVPQVESLDLHLHDTMILFESGVYIHAQDPQTDASH</sequence>
<dbReference type="InterPro" id="IPR036397">
    <property type="entry name" value="RNaseH_sf"/>
</dbReference>
<dbReference type="PANTHER" id="PTHR47326:SF1">
    <property type="entry name" value="HTH PSQ-TYPE DOMAIN-CONTAINING PROTEIN"/>
    <property type="match status" value="1"/>
</dbReference>
<dbReference type="Gene3D" id="3.30.420.10">
    <property type="entry name" value="Ribonuclease H-like superfamily/Ribonuclease H"/>
    <property type="match status" value="1"/>
</dbReference>
<accession>A0ABQ9GXE0</accession>
<proteinExistence type="predicted"/>